<feature type="domain" description="vWA-MoxR associated protein N-terminal HTH" evidence="2">
    <location>
        <begin position="1"/>
        <end position="83"/>
    </location>
</feature>
<evidence type="ECO:0000313" key="4">
    <source>
        <dbReference type="Proteomes" id="UP000640725"/>
    </source>
</evidence>
<evidence type="ECO:0000313" key="3">
    <source>
        <dbReference type="EMBL" id="MBE9143908.1"/>
    </source>
</evidence>
<reference evidence="3 4" key="1">
    <citation type="submission" date="2020-10" db="EMBL/GenBank/DDBJ databases">
        <authorList>
            <person name="Castelo-Branco R."/>
            <person name="Eusebio N."/>
            <person name="Adriana R."/>
            <person name="Vieira A."/>
            <person name="Brugerolle De Fraissinette N."/>
            <person name="Rezende De Castro R."/>
            <person name="Schneider M.P."/>
            <person name="Vasconcelos V."/>
            <person name="Leao P.N."/>
        </authorList>
    </citation>
    <scope>NUCLEOTIDE SEQUENCE [LARGE SCALE GENOMIC DNA]</scope>
    <source>
        <strain evidence="3 4">LEGE 06226</strain>
    </source>
</reference>
<dbReference type="Pfam" id="PF00931">
    <property type="entry name" value="NB-ARC"/>
    <property type="match status" value="1"/>
</dbReference>
<dbReference type="Proteomes" id="UP000640725">
    <property type="component" value="Unassembled WGS sequence"/>
</dbReference>
<dbReference type="PRINTS" id="PR00364">
    <property type="entry name" value="DISEASERSIST"/>
</dbReference>
<accession>A0ABR9UBR7</accession>
<dbReference type="EMBL" id="JADEWU010000022">
    <property type="protein sequence ID" value="MBE9143908.1"/>
    <property type="molecule type" value="Genomic_DNA"/>
</dbReference>
<evidence type="ECO:0000259" key="2">
    <source>
        <dbReference type="Pfam" id="PF26355"/>
    </source>
</evidence>
<sequence>MDFDELLTWADQVVFEKTGKHLSSVQEAILMGVWDSQKYNDIANQYNCTEPHVRKTASELWQVISEEVGEVVNKSNLRSTFGRIQLNNSIHSAYFWKDVKIENISYCGDSTKPSEAKQNAPPTSIFNSENSIIKPQIDLRDAPELTTFYNRTSELNTLKQLILEKQCRMIGILGIRGMGKSAIARQLIELIKTEFDYIIWRSLRASNCLETTLKELIQFLSNKTELNFPDDLDAQLAILLEYLRDRRCLIILDDVQYLFKDGQLVGHYKPEYQNYSKLFKLIGELAHNSCLLFNSWEPPLEVVTLSGESGLTQLFPLTGLGEKATELLINKGLQDEENYPELIDLFRGNPLYLKLANHLIQQLFGGKINQYISYKPVCLGDELSQILQQQYQRLSELEKQAIAFLCSYPKPVLLSQLLEQFSDRQNQLFKVLLSLERRGLIEKQNLDNQMVFTVDSLMQNYILSGCD</sequence>
<name>A0ABR9UBR7_9CYAN</name>
<dbReference type="Pfam" id="PF26355">
    <property type="entry name" value="HTH_VMAP-M9"/>
    <property type="match status" value="1"/>
</dbReference>
<organism evidence="3 4">
    <name type="scientific">Planktothrix mougeotii LEGE 06226</name>
    <dbReference type="NCBI Taxonomy" id="1828728"/>
    <lineage>
        <taxon>Bacteria</taxon>
        <taxon>Bacillati</taxon>
        <taxon>Cyanobacteriota</taxon>
        <taxon>Cyanophyceae</taxon>
        <taxon>Oscillatoriophycideae</taxon>
        <taxon>Oscillatoriales</taxon>
        <taxon>Microcoleaceae</taxon>
        <taxon>Planktothrix</taxon>
    </lineage>
</organism>
<evidence type="ECO:0000259" key="1">
    <source>
        <dbReference type="Pfam" id="PF00931"/>
    </source>
</evidence>
<dbReference type="InterPro" id="IPR058651">
    <property type="entry name" value="HTH_VMAP-M9"/>
</dbReference>
<protein>
    <submittedName>
        <fullName evidence="3">ATPase</fullName>
    </submittedName>
</protein>
<dbReference type="InterPro" id="IPR002182">
    <property type="entry name" value="NB-ARC"/>
</dbReference>
<comment type="caution">
    <text evidence="3">The sequence shown here is derived from an EMBL/GenBank/DDBJ whole genome shotgun (WGS) entry which is preliminary data.</text>
</comment>
<dbReference type="RefSeq" id="WP_193869436.1">
    <property type="nucleotide sequence ID" value="NZ_JADEWU010000022.1"/>
</dbReference>
<keyword evidence="4" id="KW-1185">Reference proteome</keyword>
<feature type="domain" description="NB-ARC" evidence="1">
    <location>
        <begin position="155"/>
        <end position="255"/>
    </location>
</feature>
<dbReference type="SUPFAM" id="SSF52540">
    <property type="entry name" value="P-loop containing nucleoside triphosphate hydrolases"/>
    <property type="match status" value="1"/>
</dbReference>
<dbReference type="InterPro" id="IPR027417">
    <property type="entry name" value="P-loop_NTPase"/>
</dbReference>
<proteinExistence type="predicted"/>
<dbReference type="Gene3D" id="3.40.50.300">
    <property type="entry name" value="P-loop containing nucleotide triphosphate hydrolases"/>
    <property type="match status" value="1"/>
</dbReference>
<gene>
    <name evidence="3" type="ORF">IQ236_11835</name>
</gene>